<name>A0A1M7Y6J9_9BACT</name>
<dbReference type="AlphaFoldDB" id="A0A1M7Y6J9"/>
<keyword evidence="2 3" id="KW-0378">Hydrolase</keyword>
<evidence type="ECO:0000259" key="4">
    <source>
        <dbReference type="PROSITE" id="PS51770"/>
    </source>
</evidence>
<dbReference type="PANTHER" id="PTHR11049">
    <property type="entry name" value="ACYL COENZYME A THIOESTER HYDROLASE"/>
    <property type="match status" value="1"/>
</dbReference>
<evidence type="ECO:0000256" key="3">
    <source>
        <dbReference type="PROSITE-ProRule" id="PRU01106"/>
    </source>
</evidence>
<dbReference type="Proteomes" id="UP000184603">
    <property type="component" value="Unassembled WGS sequence"/>
</dbReference>
<dbReference type="CDD" id="cd03442">
    <property type="entry name" value="BFIT_BACH"/>
    <property type="match status" value="1"/>
</dbReference>
<dbReference type="GO" id="GO:0005829">
    <property type="term" value="C:cytosol"/>
    <property type="evidence" value="ECO:0007669"/>
    <property type="project" value="TreeGrafter"/>
</dbReference>
<dbReference type="GO" id="GO:0052816">
    <property type="term" value="F:long-chain fatty acyl-CoA hydrolase activity"/>
    <property type="evidence" value="ECO:0007669"/>
    <property type="project" value="TreeGrafter"/>
</dbReference>
<evidence type="ECO:0000256" key="2">
    <source>
        <dbReference type="ARBA" id="ARBA00022801"/>
    </source>
</evidence>
<dbReference type="EMBL" id="FRFE01000009">
    <property type="protein sequence ID" value="SHO48277.1"/>
    <property type="molecule type" value="Genomic_DNA"/>
</dbReference>
<evidence type="ECO:0000313" key="5">
    <source>
        <dbReference type="EMBL" id="SHO48277.1"/>
    </source>
</evidence>
<dbReference type="Gene3D" id="3.10.129.10">
    <property type="entry name" value="Hotdog Thioesterase"/>
    <property type="match status" value="1"/>
</dbReference>
<sequence>MLLRTLAMPADTNPSGDIFGGWIMSQMDMAGGILAKEVTQSRVVTVAVDSIHFIKPVHVGDVVCCYGQVIRVGTTSVTIHLEVWVKKGQHLASSRPGRFKVTQAAFTYVALDENGNKRPIQTSLCPLPSVENK</sequence>
<evidence type="ECO:0000256" key="1">
    <source>
        <dbReference type="ARBA" id="ARBA00010458"/>
    </source>
</evidence>
<dbReference type="InterPro" id="IPR040170">
    <property type="entry name" value="Cytosol_ACT"/>
</dbReference>
<accession>A0A1M7Y6J9</accession>
<comment type="similarity">
    <text evidence="1">Belongs to the acyl coenzyme A hydrolase family.</text>
</comment>
<dbReference type="NCBIfam" id="NF007970">
    <property type="entry name" value="PRK10694.1"/>
    <property type="match status" value="1"/>
</dbReference>
<gene>
    <name evidence="5" type="ORF">SAMN02745220_02237</name>
</gene>
<dbReference type="Pfam" id="PF03061">
    <property type="entry name" value="4HBT"/>
    <property type="match status" value="1"/>
</dbReference>
<reference evidence="5 6" key="1">
    <citation type="submission" date="2016-12" db="EMBL/GenBank/DDBJ databases">
        <authorList>
            <person name="Song W.-J."/>
            <person name="Kurnit D.M."/>
        </authorList>
    </citation>
    <scope>NUCLEOTIDE SEQUENCE [LARGE SCALE GENOMIC DNA]</scope>
    <source>
        <strain evidence="5 6">DSM 18488</strain>
    </source>
</reference>
<organism evidence="5 6">
    <name type="scientific">Desulfopila aestuarii DSM 18488</name>
    <dbReference type="NCBI Taxonomy" id="1121416"/>
    <lineage>
        <taxon>Bacteria</taxon>
        <taxon>Pseudomonadati</taxon>
        <taxon>Thermodesulfobacteriota</taxon>
        <taxon>Desulfobulbia</taxon>
        <taxon>Desulfobulbales</taxon>
        <taxon>Desulfocapsaceae</taxon>
        <taxon>Desulfopila</taxon>
    </lineage>
</organism>
<dbReference type="PANTHER" id="PTHR11049:SF5">
    <property type="entry name" value="ACYL-COA THIOESTER HYDROLASE YCIA"/>
    <property type="match status" value="1"/>
</dbReference>
<dbReference type="STRING" id="1121416.SAMN02745220_02237"/>
<dbReference type="InterPro" id="IPR033120">
    <property type="entry name" value="HOTDOG_ACOT"/>
</dbReference>
<dbReference type="InterPro" id="IPR006683">
    <property type="entry name" value="Thioestr_dom"/>
</dbReference>
<dbReference type="InterPro" id="IPR029069">
    <property type="entry name" value="HotDog_dom_sf"/>
</dbReference>
<proteinExistence type="inferred from homology"/>
<keyword evidence="6" id="KW-1185">Reference proteome</keyword>
<dbReference type="SUPFAM" id="SSF54637">
    <property type="entry name" value="Thioesterase/thiol ester dehydrase-isomerase"/>
    <property type="match status" value="1"/>
</dbReference>
<dbReference type="FunFam" id="3.10.129.10:FF:000008">
    <property type="entry name" value="Acyl-CoA thioester hydrolase"/>
    <property type="match status" value="1"/>
</dbReference>
<evidence type="ECO:0000313" key="6">
    <source>
        <dbReference type="Proteomes" id="UP000184603"/>
    </source>
</evidence>
<dbReference type="GO" id="GO:0009062">
    <property type="term" value="P:fatty acid catabolic process"/>
    <property type="evidence" value="ECO:0007669"/>
    <property type="project" value="TreeGrafter"/>
</dbReference>
<protein>
    <submittedName>
        <fullName evidence="5">Acyl-CoA thioesterase YciA</fullName>
    </submittedName>
</protein>
<dbReference type="GO" id="GO:0006637">
    <property type="term" value="P:acyl-CoA metabolic process"/>
    <property type="evidence" value="ECO:0007669"/>
    <property type="project" value="TreeGrafter"/>
</dbReference>
<feature type="domain" description="HotDog ACOT-type" evidence="4">
    <location>
        <begin position="1"/>
        <end position="114"/>
    </location>
</feature>
<dbReference type="PROSITE" id="PS51770">
    <property type="entry name" value="HOTDOG_ACOT"/>
    <property type="match status" value="1"/>
</dbReference>